<dbReference type="InterPro" id="IPR014105">
    <property type="entry name" value="Carotenoid/retinoid_OxRdtase"/>
</dbReference>
<dbReference type="PANTHER" id="PTHR43734:SF1">
    <property type="entry name" value="PHYTOENE DESATURASE"/>
    <property type="match status" value="1"/>
</dbReference>
<proteinExistence type="inferred from homology"/>
<dbReference type="InterPro" id="IPR036188">
    <property type="entry name" value="FAD/NAD-bd_sf"/>
</dbReference>
<dbReference type="AlphaFoldDB" id="A0A4P6YCS7"/>
<dbReference type="SUPFAM" id="SSF51905">
    <property type="entry name" value="FAD/NAD(P)-binding domain"/>
    <property type="match status" value="1"/>
</dbReference>
<dbReference type="KEGG" id="fnk:E1750_06740"/>
<dbReference type="GO" id="GO:0016491">
    <property type="term" value="F:oxidoreductase activity"/>
    <property type="evidence" value="ECO:0007669"/>
    <property type="project" value="UniProtKB-KW"/>
</dbReference>
<name>A0A4P6YCS7_9FLAO</name>
<feature type="domain" description="Amine oxidase" evidence="6">
    <location>
        <begin position="15"/>
        <end position="482"/>
    </location>
</feature>
<comment type="similarity">
    <text evidence="2 5">Belongs to the carotenoid/retinoid oxidoreductase family.</text>
</comment>
<dbReference type="EMBL" id="CP037933">
    <property type="protein sequence ID" value="QBN18515.1"/>
    <property type="molecule type" value="Genomic_DNA"/>
</dbReference>
<reference evidence="8" key="1">
    <citation type="submission" date="2019-03" db="EMBL/GenBank/DDBJ databases">
        <title>Flavobacterium sp.</title>
        <authorList>
            <person name="Kim H."/>
        </authorList>
    </citation>
    <scope>NUCLEOTIDE SEQUENCE [LARGE SCALE GENOMIC DNA]</scope>
    <source>
        <strain evidence="8">GS13</strain>
    </source>
</reference>
<gene>
    <name evidence="7" type="primary">crtI</name>
    <name evidence="7" type="ORF">E1750_06740</name>
</gene>
<evidence type="ECO:0000256" key="4">
    <source>
        <dbReference type="ARBA" id="ARBA00023002"/>
    </source>
</evidence>
<keyword evidence="8" id="KW-1185">Reference proteome</keyword>
<dbReference type="PROSITE" id="PS51257">
    <property type="entry name" value="PROKAR_LIPOPROTEIN"/>
    <property type="match status" value="1"/>
</dbReference>
<sequence length="520" mass="58800">MKKSITIIGSGFSSLAASCYLAKEGYEVTILEKNATIGGRARQLIKDGFTFDIGPTWYWMPDVFEKFFADFGKEPSHYYQLEKLNPAYVVYFDELDTVQIPDNLPDILDIFEIQEKGSSKHLQSFLDNAKHNYDVAIKDLVYRPGISITELITPVTIKKANQFFSTIRTAVRENIKDSRLQQIMEFPVLFLGAKPSNTPSFYSFMNYADFGLGTWHPKGGMYEVIKAIYVLAMELGVKIKTNQNVEKINVDNGTVKSVVANGETIFSDVVLSGADYHHTETLLDKKYRGYSEKYWNSKIFAPSSLLFYVAFDKKIKNVSHHTLFFDTEFDVHAQAIYDDPKWPEKPLFYASFPSKTDETVAPEGKEAGIFLIPIAPGIEDTPEIREKYFNSIMERFESLTHQKVMDNIIFKESFCVTDFINDYNSYKGNAYGLANILTQTAFLRPKIISKKVKNLFFTGQLTVPGPGVPPSIISGKIVSELIKKSFQNQSEKGSKSDGAETNSKEIKADSSLRSVKAYFV</sequence>
<keyword evidence="3 5" id="KW-0125">Carotenoid biosynthesis</keyword>
<evidence type="ECO:0000313" key="7">
    <source>
        <dbReference type="EMBL" id="QBN18515.1"/>
    </source>
</evidence>
<dbReference type="Pfam" id="PF01593">
    <property type="entry name" value="Amino_oxidase"/>
    <property type="match status" value="1"/>
</dbReference>
<protein>
    <submittedName>
        <fullName evidence="7">Phytoene desaturase</fullName>
    </submittedName>
</protein>
<keyword evidence="4 5" id="KW-0560">Oxidoreductase</keyword>
<dbReference type="NCBIfam" id="TIGR02734">
    <property type="entry name" value="crtI_fam"/>
    <property type="match status" value="1"/>
</dbReference>
<evidence type="ECO:0000256" key="2">
    <source>
        <dbReference type="ARBA" id="ARBA00006046"/>
    </source>
</evidence>
<evidence type="ECO:0000259" key="6">
    <source>
        <dbReference type="Pfam" id="PF01593"/>
    </source>
</evidence>
<dbReference type="Gene3D" id="3.50.50.60">
    <property type="entry name" value="FAD/NAD(P)-binding domain"/>
    <property type="match status" value="2"/>
</dbReference>
<organism evidence="7 8">
    <name type="scientific">Flavobacterium nackdongense</name>
    <dbReference type="NCBI Taxonomy" id="2547394"/>
    <lineage>
        <taxon>Bacteria</taxon>
        <taxon>Pseudomonadati</taxon>
        <taxon>Bacteroidota</taxon>
        <taxon>Flavobacteriia</taxon>
        <taxon>Flavobacteriales</taxon>
        <taxon>Flavobacteriaceae</taxon>
        <taxon>Flavobacterium</taxon>
    </lineage>
</organism>
<accession>A0A4P6YCS7</accession>
<dbReference type="Proteomes" id="UP000291124">
    <property type="component" value="Chromosome"/>
</dbReference>
<comment type="pathway">
    <text evidence="1 5">Carotenoid biosynthesis.</text>
</comment>
<dbReference type="OrthoDB" id="9774675at2"/>
<evidence type="ECO:0000256" key="5">
    <source>
        <dbReference type="RuleBase" id="RU362075"/>
    </source>
</evidence>
<evidence type="ECO:0000256" key="1">
    <source>
        <dbReference type="ARBA" id="ARBA00004829"/>
    </source>
</evidence>
<dbReference type="InterPro" id="IPR002937">
    <property type="entry name" value="Amino_oxidase"/>
</dbReference>
<evidence type="ECO:0000256" key="3">
    <source>
        <dbReference type="ARBA" id="ARBA00022746"/>
    </source>
</evidence>
<dbReference type="PANTHER" id="PTHR43734">
    <property type="entry name" value="PHYTOENE DESATURASE"/>
    <property type="match status" value="1"/>
</dbReference>
<dbReference type="RefSeq" id="WP_133276039.1">
    <property type="nucleotide sequence ID" value="NZ_CP037933.1"/>
</dbReference>
<dbReference type="GO" id="GO:0016117">
    <property type="term" value="P:carotenoid biosynthetic process"/>
    <property type="evidence" value="ECO:0007669"/>
    <property type="project" value="UniProtKB-KW"/>
</dbReference>
<evidence type="ECO:0000313" key="8">
    <source>
        <dbReference type="Proteomes" id="UP000291124"/>
    </source>
</evidence>